<dbReference type="PROSITE" id="PS50893">
    <property type="entry name" value="ABC_TRANSPORTER_2"/>
    <property type="match status" value="1"/>
</dbReference>
<dbReference type="AlphaFoldDB" id="A0A2S9PNX0"/>
<feature type="domain" description="ABC transporter" evidence="4">
    <location>
        <begin position="7"/>
        <end position="237"/>
    </location>
</feature>
<evidence type="ECO:0000313" key="5">
    <source>
        <dbReference type="EMBL" id="PRH76120.1"/>
    </source>
</evidence>
<keyword evidence="2 5" id="KW-0067">ATP-binding</keyword>
<dbReference type="InterPro" id="IPR003439">
    <property type="entry name" value="ABC_transporter-like_ATP-bd"/>
</dbReference>
<dbReference type="SMART" id="SM00382">
    <property type="entry name" value="AAA"/>
    <property type="match status" value="1"/>
</dbReference>
<dbReference type="Pfam" id="PF00005">
    <property type="entry name" value="ABC_tran"/>
    <property type="match status" value="1"/>
</dbReference>
<proteinExistence type="predicted"/>
<dbReference type="InterPro" id="IPR027417">
    <property type="entry name" value="P-loop_NTPase"/>
</dbReference>
<sequence length="274" mass="28830">MSPRPAAELRGVTFAYGPGARPVLDGLELTVADGEHLAVVGPSGIGKSTLTALLAGALVPDRGEVRVAGVPAGPDGPPHPEARRALLPQQAYVFTGTVRENLAYLRPDASPADLEQAVRALRLGPLLNRLGGLDAPVDPRRLSQGERQRLALGRAYLSPAPLLLLDEATCHLDPDTEEHAERALAARPGALVVVAHRISSAVRADRVLVLDGDRAQCAPHAELLARSPLYRDLVGRWQPEEAGTPGGVTSPTADRSAPSDRSRAREVTSSPHPG</sequence>
<protein>
    <submittedName>
        <fullName evidence="5">ABC transporter ATP-binding protein</fullName>
    </submittedName>
</protein>
<gene>
    <name evidence="5" type="ORF">C6N75_27315</name>
</gene>
<dbReference type="CDD" id="cd03228">
    <property type="entry name" value="ABCC_MRP_Like"/>
    <property type="match status" value="1"/>
</dbReference>
<dbReference type="PANTHER" id="PTHR24221">
    <property type="entry name" value="ATP-BINDING CASSETTE SUB-FAMILY B"/>
    <property type="match status" value="1"/>
</dbReference>
<organism evidence="5 6">
    <name type="scientific">Streptomyces solincola</name>
    <dbReference type="NCBI Taxonomy" id="2100817"/>
    <lineage>
        <taxon>Bacteria</taxon>
        <taxon>Bacillati</taxon>
        <taxon>Actinomycetota</taxon>
        <taxon>Actinomycetes</taxon>
        <taxon>Kitasatosporales</taxon>
        <taxon>Streptomycetaceae</taxon>
        <taxon>Streptomyces</taxon>
    </lineage>
</organism>
<dbReference type="InterPro" id="IPR003593">
    <property type="entry name" value="AAA+_ATPase"/>
</dbReference>
<evidence type="ECO:0000256" key="2">
    <source>
        <dbReference type="ARBA" id="ARBA00022840"/>
    </source>
</evidence>
<keyword evidence="1" id="KW-0547">Nucleotide-binding</keyword>
<dbReference type="PROSITE" id="PS00211">
    <property type="entry name" value="ABC_TRANSPORTER_1"/>
    <property type="match status" value="1"/>
</dbReference>
<keyword evidence="6" id="KW-1185">Reference proteome</keyword>
<dbReference type="Proteomes" id="UP000239322">
    <property type="component" value="Unassembled WGS sequence"/>
</dbReference>
<evidence type="ECO:0000313" key="6">
    <source>
        <dbReference type="Proteomes" id="UP000239322"/>
    </source>
</evidence>
<evidence type="ECO:0000256" key="3">
    <source>
        <dbReference type="SAM" id="MobiDB-lite"/>
    </source>
</evidence>
<feature type="compositionally biased region" description="Basic and acidic residues" evidence="3">
    <location>
        <begin position="257"/>
        <end position="266"/>
    </location>
</feature>
<evidence type="ECO:0000259" key="4">
    <source>
        <dbReference type="PROSITE" id="PS50893"/>
    </source>
</evidence>
<evidence type="ECO:0000256" key="1">
    <source>
        <dbReference type="ARBA" id="ARBA00022741"/>
    </source>
</evidence>
<reference evidence="5 6" key="1">
    <citation type="submission" date="2018-03" db="EMBL/GenBank/DDBJ databases">
        <title>Novel Streptomyces sp. from soil.</title>
        <authorList>
            <person name="Tan G.Y.A."/>
            <person name="Lee Z.Y."/>
        </authorList>
    </citation>
    <scope>NUCLEOTIDE SEQUENCE [LARGE SCALE GENOMIC DNA]</scope>
    <source>
        <strain evidence="5 6">ST5x</strain>
    </source>
</reference>
<dbReference type="OrthoDB" id="9806127at2"/>
<dbReference type="InterPro" id="IPR017871">
    <property type="entry name" value="ABC_transporter-like_CS"/>
</dbReference>
<comment type="caution">
    <text evidence="5">The sequence shown here is derived from an EMBL/GenBank/DDBJ whole genome shotgun (WGS) entry which is preliminary data.</text>
</comment>
<dbReference type="PANTHER" id="PTHR24221:SF654">
    <property type="entry name" value="ATP-BINDING CASSETTE SUB-FAMILY B MEMBER 6"/>
    <property type="match status" value="1"/>
</dbReference>
<dbReference type="GO" id="GO:0016887">
    <property type="term" value="F:ATP hydrolysis activity"/>
    <property type="evidence" value="ECO:0007669"/>
    <property type="project" value="InterPro"/>
</dbReference>
<dbReference type="Gene3D" id="3.40.50.300">
    <property type="entry name" value="P-loop containing nucleotide triphosphate hydrolases"/>
    <property type="match status" value="1"/>
</dbReference>
<accession>A0A2S9PNX0</accession>
<name>A0A2S9PNX0_9ACTN</name>
<dbReference type="SUPFAM" id="SSF52540">
    <property type="entry name" value="P-loop containing nucleoside triphosphate hydrolases"/>
    <property type="match status" value="1"/>
</dbReference>
<dbReference type="InterPro" id="IPR039421">
    <property type="entry name" value="Type_1_exporter"/>
</dbReference>
<dbReference type="EMBL" id="PVLV01000571">
    <property type="protein sequence ID" value="PRH76120.1"/>
    <property type="molecule type" value="Genomic_DNA"/>
</dbReference>
<dbReference type="GO" id="GO:0005524">
    <property type="term" value="F:ATP binding"/>
    <property type="evidence" value="ECO:0007669"/>
    <property type="project" value="UniProtKB-KW"/>
</dbReference>
<feature type="region of interest" description="Disordered" evidence="3">
    <location>
        <begin position="236"/>
        <end position="274"/>
    </location>
</feature>
<dbReference type="GO" id="GO:0034040">
    <property type="term" value="F:ATPase-coupled lipid transmembrane transporter activity"/>
    <property type="evidence" value="ECO:0007669"/>
    <property type="project" value="TreeGrafter"/>
</dbReference>